<dbReference type="InterPro" id="IPR050483">
    <property type="entry name" value="CoA-transferase_III_domain"/>
</dbReference>
<reference evidence="2 3" key="1">
    <citation type="journal article" date="2012" name="J. Bacteriol.">
        <title>Genome Sequence of n-Alkane-Degrading Hydrocarboniphaga effusa Strain AP103T (ATCC BAA-332T).</title>
        <authorList>
            <person name="Chang H.K."/>
            <person name="Zylstra G.J."/>
            <person name="Chae J.C."/>
        </authorList>
    </citation>
    <scope>NUCLEOTIDE SEQUENCE [LARGE SCALE GENOMIC DNA]</scope>
    <source>
        <strain evidence="2 3">AP103</strain>
    </source>
</reference>
<dbReference type="PANTHER" id="PTHR48207">
    <property type="entry name" value="SUCCINATE--HYDROXYMETHYLGLUTARATE COA-TRANSFERASE"/>
    <property type="match status" value="1"/>
</dbReference>
<organism evidence="2 3">
    <name type="scientific">Hydrocarboniphaga effusa AP103</name>
    <dbReference type="NCBI Taxonomy" id="1172194"/>
    <lineage>
        <taxon>Bacteria</taxon>
        <taxon>Pseudomonadati</taxon>
        <taxon>Pseudomonadota</taxon>
        <taxon>Gammaproteobacteria</taxon>
        <taxon>Nevskiales</taxon>
        <taxon>Nevskiaceae</taxon>
        <taxon>Hydrocarboniphaga</taxon>
    </lineage>
</organism>
<gene>
    <name evidence="2" type="ORF">WQQ_09360</name>
</gene>
<dbReference type="PANTHER" id="PTHR48207:SF3">
    <property type="entry name" value="SUCCINATE--HYDROXYMETHYLGLUTARATE COA-TRANSFERASE"/>
    <property type="match status" value="1"/>
</dbReference>
<dbReference type="Pfam" id="PF02515">
    <property type="entry name" value="CoA_transf_3"/>
    <property type="match status" value="1"/>
</dbReference>
<dbReference type="AlphaFoldDB" id="I7ZFW2"/>
<name>I7ZFW2_9GAMM</name>
<dbReference type="OrthoDB" id="9058532at2"/>
<proteinExistence type="predicted"/>
<protein>
    <submittedName>
        <fullName evidence="2">Formyl-CoA transferase</fullName>
    </submittedName>
</protein>
<dbReference type="RefSeq" id="WP_007183892.1">
    <property type="nucleotide sequence ID" value="NZ_AKGD01000001.1"/>
</dbReference>
<evidence type="ECO:0000256" key="1">
    <source>
        <dbReference type="ARBA" id="ARBA00022679"/>
    </source>
</evidence>
<dbReference type="Proteomes" id="UP000003704">
    <property type="component" value="Unassembled WGS sequence"/>
</dbReference>
<accession>I7ZFW2</accession>
<evidence type="ECO:0000313" key="3">
    <source>
        <dbReference type="Proteomes" id="UP000003704"/>
    </source>
</evidence>
<sequence>MASIALKGVRVLDLSRVLAAPLATQLLADLGAEVIKVERPGSGDEARTYGPPFLKTRDGEATDIAAFYLACNRNKQSITINHALPEGQALIRKLVAQSDVLVENFRGGVLKKYGLDYASLHEINPRLIYLSVTGFGQTGPYRHRPGYDGIFQAMGGLMSVSGHPNEPMKVGISMVDILTSFYGATAILAALRHRDASGEGQHIDLALLDCGLASLSHFAMNYLVSGTVPTRRGNGGFGGIPSQAFQCSDKPLFIVAGNNAQFSAFCRVAGRMDIFEDPRFNSTAGRIANREQILPILDEVFKTKTRDEWLELLDEADIPASPVNELPDVFENPQIQHRGMLAETEHALAGAIKILANPIQFSATPIGDYTAPPLMGEHTDAILAGKLGLRAGELADLRAKGVI</sequence>
<dbReference type="Gene3D" id="3.40.50.10540">
    <property type="entry name" value="Crotonobetainyl-coa:carnitine coa-transferase, domain 1"/>
    <property type="match status" value="1"/>
</dbReference>
<keyword evidence="1 2" id="KW-0808">Transferase</keyword>
<dbReference type="EMBL" id="AKGD01000001">
    <property type="protein sequence ID" value="EIT70799.1"/>
    <property type="molecule type" value="Genomic_DNA"/>
</dbReference>
<keyword evidence="3" id="KW-1185">Reference proteome</keyword>
<dbReference type="STRING" id="1172194.WQQ_09360"/>
<dbReference type="Gene3D" id="3.30.1540.10">
    <property type="entry name" value="formyl-coa transferase, domain 3"/>
    <property type="match status" value="1"/>
</dbReference>
<dbReference type="PATRIC" id="fig|1172194.4.peg.896"/>
<dbReference type="InterPro" id="IPR023606">
    <property type="entry name" value="CoA-Trfase_III_dom_1_sf"/>
</dbReference>
<comment type="caution">
    <text evidence="2">The sequence shown here is derived from an EMBL/GenBank/DDBJ whole genome shotgun (WGS) entry which is preliminary data.</text>
</comment>
<dbReference type="SUPFAM" id="SSF89796">
    <property type="entry name" value="CoA-transferase family III (CaiB/BaiF)"/>
    <property type="match status" value="1"/>
</dbReference>
<dbReference type="InterPro" id="IPR003673">
    <property type="entry name" value="CoA-Trfase_fam_III"/>
</dbReference>
<dbReference type="GO" id="GO:0008410">
    <property type="term" value="F:CoA-transferase activity"/>
    <property type="evidence" value="ECO:0007669"/>
    <property type="project" value="TreeGrafter"/>
</dbReference>
<dbReference type="InterPro" id="IPR044855">
    <property type="entry name" value="CoA-Trfase_III_dom3_sf"/>
</dbReference>
<evidence type="ECO:0000313" key="2">
    <source>
        <dbReference type="EMBL" id="EIT70799.1"/>
    </source>
</evidence>